<evidence type="ECO:0000313" key="11">
    <source>
        <dbReference type="Proteomes" id="UP000012046"/>
    </source>
</evidence>
<evidence type="ECO:0000256" key="4">
    <source>
        <dbReference type="ARBA" id="ARBA00023080"/>
    </source>
</evidence>
<feature type="site" description="Important for substrate specificity" evidence="9">
    <location>
        <position position="17"/>
    </location>
</feature>
<protein>
    <recommendedName>
        <fullName evidence="8 9">7-methyl-GTP pyrophosphatase</fullName>
        <shortName evidence="9">m(7)GTP pyrophosphatase</shortName>
        <ecNumber evidence="9">3.6.1.-</ecNumber>
    </recommendedName>
</protein>
<dbReference type="PANTHER" id="PTHR43213:SF10">
    <property type="entry name" value="7-METHYL-GTP PYROPHOSPHATASE"/>
    <property type="match status" value="1"/>
</dbReference>
<reference evidence="10 11" key="1">
    <citation type="journal article" date="2012" name="J. Bacteriol.">
        <title>Genome Sequence of Extracellular-Protease-Producing Alishewanella jeotgali Isolated from Traditional Korean Fermented Seafood.</title>
        <authorList>
            <person name="Jung J."/>
            <person name="Chun J."/>
            <person name="Park W."/>
        </authorList>
    </citation>
    <scope>NUCLEOTIDE SEQUENCE [LARGE SCALE GENOMIC DNA]</scope>
    <source>
        <strain evidence="10 11">KCTC 22429</strain>
    </source>
</reference>
<dbReference type="GO" id="GO:0005737">
    <property type="term" value="C:cytoplasm"/>
    <property type="evidence" value="ECO:0007669"/>
    <property type="project" value="UniProtKB-SubCell"/>
</dbReference>
<dbReference type="Pfam" id="PF02545">
    <property type="entry name" value="Maf"/>
    <property type="match status" value="1"/>
</dbReference>
<keyword evidence="11" id="KW-1185">Reference proteome</keyword>
<dbReference type="Proteomes" id="UP000012046">
    <property type="component" value="Unassembled WGS sequence"/>
</dbReference>
<keyword evidence="4 9" id="KW-0546">Nucleotide metabolism</keyword>
<dbReference type="PANTHER" id="PTHR43213">
    <property type="entry name" value="BIFUNCTIONAL DTTP/UTP PYROPHOSPHATASE/METHYLTRANSFERASE PROTEIN-RELATED"/>
    <property type="match status" value="1"/>
</dbReference>
<dbReference type="PATRIC" id="fig|1129374.4.peg.3359"/>
<evidence type="ECO:0000256" key="2">
    <source>
        <dbReference type="ARBA" id="ARBA00022490"/>
    </source>
</evidence>
<dbReference type="NCBIfam" id="TIGR00172">
    <property type="entry name" value="maf"/>
    <property type="match status" value="1"/>
</dbReference>
<name>H3ZJ22_9ALTE</name>
<feature type="site" description="Important for substrate specificity" evidence="9">
    <location>
        <position position="75"/>
    </location>
</feature>
<evidence type="ECO:0000256" key="8">
    <source>
        <dbReference type="ARBA" id="ARBA00068163"/>
    </source>
</evidence>
<keyword evidence="3 9" id="KW-0378">Hydrolase</keyword>
<comment type="function">
    <text evidence="6 9">Nucleoside triphosphate pyrophosphatase that hydrolyzes 7-methyl-GTP (m(7)GTP). May have a dual role in cell division arrest and in preventing the incorporation of modified nucleotides into cellular nucleic acids.</text>
</comment>
<keyword evidence="2 9" id="KW-0963">Cytoplasm</keyword>
<evidence type="ECO:0000313" key="10">
    <source>
        <dbReference type="EMBL" id="EHR39491.1"/>
    </source>
</evidence>
<dbReference type="EC" id="3.6.1.-" evidence="9"/>
<comment type="caution">
    <text evidence="9">Lacks conserved residue(s) required for the propagation of feature annotation.</text>
</comment>
<comment type="subcellular location">
    <subcellularLocation>
        <location evidence="1 9">Cytoplasm</location>
    </subcellularLocation>
</comment>
<accession>H3ZJ22</accession>
<evidence type="ECO:0000256" key="1">
    <source>
        <dbReference type="ARBA" id="ARBA00004496"/>
    </source>
</evidence>
<evidence type="ECO:0000256" key="5">
    <source>
        <dbReference type="ARBA" id="ARBA00050213"/>
    </source>
</evidence>
<dbReference type="InterPro" id="IPR029001">
    <property type="entry name" value="ITPase-like_fam"/>
</dbReference>
<proteinExistence type="inferred from homology"/>
<sequence>MTTQQHPPLYLASTSVYRRALLQKLTTQFSCVKPEVDESPLPDETAQALVNRLALAKANAVAATLSDGLVIGSDQVAVFQGEILGKPHTVANAEAQLKRFSGQAVTFLTGLAVVNAATGKVQQAIDPFVVHFRELSDAEIRHYVAREQPLDCAGSFKSEGLGIALFDKLQGDDPNSLIGLPVIRLLAMLRHEGLNLLLQNQ</sequence>
<dbReference type="EMBL" id="AHTH01000055">
    <property type="protein sequence ID" value="EHR39491.1"/>
    <property type="molecule type" value="Genomic_DNA"/>
</dbReference>
<dbReference type="eggNOG" id="COG0424">
    <property type="taxonomic scope" value="Bacteria"/>
</dbReference>
<dbReference type="RefSeq" id="WP_008951889.1">
    <property type="nucleotide sequence ID" value="NZ_AHTH01000055.1"/>
</dbReference>
<dbReference type="SUPFAM" id="SSF52972">
    <property type="entry name" value="ITPase-like"/>
    <property type="match status" value="1"/>
</dbReference>
<evidence type="ECO:0000256" key="6">
    <source>
        <dbReference type="ARBA" id="ARBA00053369"/>
    </source>
</evidence>
<feature type="active site" description="Proton acceptor" evidence="9">
    <location>
        <position position="74"/>
    </location>
</feature>
<gene>
    <name evidence="10" type="ORF">AJE_16949</name>
</gene>
<dbReference type="FunFam" id="3.90.950.10:FF:000005">
    <property type="entry name" value="7-methyl-GTP pyrophosphatase"/>
    <property type="match status" value="1"/>
</dbReference>
<dbReference type="STRING" id="1129374.AJE_16949"/>
<dbReference type="AlphaFoldDB" id="H3ZJ22"/>
<dbReference type="GO" id="GO:0009117">
    <property type="term" value="P:nucleotide metabolic process"/>
    <property type="evidence" value="ECO:0007669"/>
    <property type="project" value="UniProtKB-KW"/>
</dbReference>
<dbReference type="PIRSF" id="PIRSF006305">
    <property type="entry name" value="Maf"/>
    <property type="match status" value="1"/>
</dbReference>
<comment type="caution">
    <text evidence="10">The sequence shown here is derived from an EMBL/GenBank/DDBJ whole genome shotgun (WGS) entry which is preliminary data.</text>
</comment>
<feature type="site" description="Important for substrate specificity" evidence="9">
    <location>
        <position position="159"/>
    </location>
</feature>
<dbReference type="HAMAP" id="MF_00528">
    <property type="entry name" value="Maf"/>
    <property type="match status" value="1"/>
</dbReference>
<dbReference type="Gene3D" id="3.90.950.10">
    <property type="match status" value="1"/>
</dbReference>
<dbReference type="InterPro" id="IPR003697">
    <property type="entry name" value="Maf-like"/>
</dbReference>
<comment type="cofactor">
    <cofactor evidence="9">
        <name>a divalent metal cation</name>
        <dbReference type="ChEBI" id="CHEBI:60240"/>
    </cofactor>
</comment>
<dbReference type="GO" id="GO:0047429">
    <property type="term" value="F:nucleoside triphosphate diphosphatase activity"/>
    <property type="evidence" value="ECO:0007669"/>
    <property type="project" value="InterPro"/>
</dbReference>
<evidence type="ECO:0000256" key="3">
    <source>
        <dbReference type="ARBA" id="ARBA00022801"/>
    </source>
</evidence>
<evidence type="ECO:0000256" key="7">
    <source>
        <dbReference type="ARBA" id="ARBA00060749"/>
    </source>
</evidence>
<comment type="similarity">
    <text evidence="7 9">Belongs to the Maf family. YceF subfamily.</text>
</comment>
<dbReference type="CDD" id="cd00555">
    <property type="entry name" value="Maf"/>
    <property type="match status" value="1"/>
</dbReference>
<comment type="catalytic activity">
    <reaction evidence="5 9">
        <text>N(7)-methyl-GTP + H2O = N(7)-methyl-GMP + diphosphate + H(+)</text>
        <dbReference type="Rhea" id="RHEA:58744"/>
        <dbReference type="ChEBI" id="CHEBI:15377"/>
        <dbReference type="ChEBI" id="CHEBI:15378"/>
        <dbReference type="ChEBI" id="CHEBI:33019"/>
        <dbReference type="ChEBI" id="CHEBI:58285"/>
        <dbReference type="ChEBI" id="CHEBI:87133"/>
    </reaction>
</comment>
<organism evidence="10 11">
    <name type="scientific">Alishewanella jeotgali KCTC 22429</name>
    <dbReference type="NCBI Taxonomy" id="1129374"/>
    <lineage>
        <taxon>Bacteria</taxon>
        <taxon>Pseudomonadati</taxon>
        <taxon>Pseudomonadota</taxon>
        <taxon>Gammaproteobacteria</taxon>
        <taxon>Alteromonadales</taxon>
        <taxon>Alteromonadaceae</taxon>
        <taxon>Alishewanella</taxon>
    </lineage>
</organism>
<evidence type="ECO:0000256" key="9">
    <source>
        <dbReference type="HAMAP-Rule" id="MF_00528"/>
    </source>
</evidence>